<dbReference type="InterPro" id="IPR024047">
    <property type="entry name" value="MM3350-like_sf"/>
</dbReference>
<dbReference type="EMBL" id="CP011770">
    <property type="protein sequence ID" value="AKM11112.1"/>
    <property type="molecule type" value="Genomic_DNA"/>
</dbReference>
<dbReference type="OrthoDB" id="9816539at2"/>
<dbReference type="Pfam" id="PF07929">
    <property type="entry name" value="PRiA4_ORF3"/>
    <property type="match status" value="1"/>
</dbReference>
<sequence>MTETIARLRISLDDIEPEIWRIVDMPLTGSLKMLHDVIQAAMGWQDYHLWQFEAGDRLYGVPDPDWPDRDLAAARNVRLGALIERGIRDLTYTYDMGDDWRHTLTVESVGLGDPDIHYPRFVIGERRCPPEDVGGFPGFEMFLDAMADPSHEEHTHLRRWHGGPFNADDIDEQAIVRRMAAIARRRQIGKAAYARNRKSA</sequence>
<dbReference type="AlphaFoldDB" id="A0A0G3XIV5"/>
<dbReference type="SUPFAM" id="SSF159941">
    <property type="entry name" value="MM3350-like"/>
    <property type="match status" value="1"/>
</dbReference>
<proteinExistence type="predicted"/>
<evidence type="ECO:0000313" key="2">
    <source>
        <dbReference type="EMBL" id="AKM11112.1"/>
    </source>
</evidence>
<dbReference type="RefSeq" id="WP_047822368.1">
    <property type="nucleotide sequence ID" value="NZ_CP011770.1"/>
</dbReference>
<dbReference type="PANTHER" id="PTHR41878:SF1">
    <property type="entry name" value="TNPR PROTEIN"/>
    <property type="match status" value="1"/>
</dbReference>
<dbReference type="InterPro" id="IPR012912">
    <property type="entry name" value="Plasmid_pRiA4b_Orf3-like"/>
</dbReference>
<dbReference type="PANTHER" id="PTHR41878">
    <property type="entry name" value="LEXA REPRESSOR-RELATED"/>
    <property type="match status" value="1"/>
</dbReference>
<dbReference type="STRING" id="1348774.AB433_15835"/>
<dbReference type="Gene3D" id="3.10.290.30">
    <property type="entry name" value="MM3350-like"/>
    <property type="match status" value="1"/>
</dbReference>
<dbReference type="PATRIC" id="fig|1348774.3.peg.3329"/>
<reference evidence="2 3" key="1">
    <citation type="submission" date="2015-06" db="EMBL/GenBank/DDBJ databases">
        <authorList>
            <person name="Zeng Y."/>
            <person name="Huang Y."/>
        </authorList>
    </citation>
    <scope>NUCLEOTIDE SEQUENCE [LARGE SCALE GENOMIC DNA]</scope>
    <source>
        <strain evidence="2 3">PQ-2</strain>
    </source>
</reference>
<name>A0A0G3XIV5_9SPHN</name>
<organism evidence="2 3">
    <name type="scientific">Croceicoccus naphthovorans</name>
    <dbReference type="NCBI Taxonomy" id="1348774"/>
    <lineage>
        <taxon>Bacteria</taxon>
        <taxon>Pseudomonadati</taxon>
        <taxon>Pseudomonadota</taxon>
        <taxon>Alphaproteobacteria</taxon>
        <taxon>Sphingomonadales</taxon>
        <taxon>Erythrobacteraceae</taxon>
        <taxon>Croceicoccus</taxon>
    </lineage>
</organism>
<dbReference type="KEGG" id="cna:AB433_15835"/>
<accession>A0A0G3XIV5</accession>
<feature type="domain" description="Plasmid pRiA4b Orf3-like" evidence="1">
    <location>
        <begin position="5"/>
        <end position="172"/>
    </location>
</feature>
<dbReference type="Proteomes" id="UP000035287">
    <property type="component" value="Chromosome"/>
</dbReference>
<keyword evidence="3" id="KW-1185">Reference proteome</keyword>
<protein>
    <recommendedName>
        <fullName evidence="1">Plasmid pRiA4b Orf3-like domain-containing protein</fullName>
    </recommendedName>
</protein>
<evidence type="ECO:0000313" key="3">
    <source>
        <dbReference type="Proteomes" id="UP000035287"/>
    </source>
</evidence>
<evidence type="ECO:0000259" key="1">
    <source>
        <dbReference type="Pfam" id="PF07929"/>
    </source>
</evidence>
<gene>
    <name evidence="2" type="ORF">AB433_15835</name>
</gene>